<dbReference type="CDD" id="cd22525">
    <property type="entry name" value="KH-I_Rrp4_eukar"/>
    <property type="match status" value="1"/>
</dbReference>
<dbReference type="GO" id="GO:0071028">
    <property type="term" value="P:nuclear mRNA surveillance"/>
    <property type="evidence" value="ECO:0007669"/>
    <property type="project" value="UniProtKB-ARBA"/>
</dbReference>
<evidence type="ECO:0000256" key="4">
    <source>
        <dbReference type="ARBA" id="ARBA00022835"/>
    </source>
</evidence>
<dbReference type="InterPro" id="IPR048565">
    <property type="entry name" value="S1_RRP4"/>
</dbReference>
<dbReference type="SUPFAM" id="SSF54791">
    <property type="entry name" value="Eukaryotic type KH-domain (KH-domain type I)"/>
    <property type="match status" value="1"/>
</dbReference>
<evidence type="ECO:0000256" key="3">
    <source>
        <dbReference type="ARBA" id="ARBA00022552"/>
    </source>
</evidence>
<dbReference type="Pfam" id="PF14382">
    <property type="entry name" value="ECR1_N"/>
    <property type="match status" value="1"/>
</dbReference>
<keyword evidence="3" id="KW-0698">rRNA processing</keyword>
<gene>
    <name evidence="10" type="ORF">CANINC_003873</name>
</gene>
<dbReference type="SUPFAM" id="SSF110324">
    <property type="entry name" value="Ribosomal L27 protein-like"/>
    <property type="match status" value="1"/>
</dbReference>
<keyword evidence="5" id="KW-0694">RNA-binding</keyword>
<dbReference type="InterPro" id="IPR026699">
    <property type="entry name" value="Exosome_RNA_bind1/RRP40/RRP4"/>
</dbReference>
<dbReference type="InterPro" id="IPR025721">
    <property type="entry name" value="Exosome_cplx_N_dom"/>
</dbReference>
<feature type="domain" description="K Homology" evidence="8">
    <location>
        <begin position="201"/>
        <end position="240"/>
    </location>
</feature>
<evidence type="ECO:0000259" key="7">
    <source>
        <dbReference type="Pfam" id="PF14382"/>
    </source>
</evidence>
<dbReference type="Pfam" id="PF15985">
    <property type="entry name" value="KH_6"/>
    <property type="match status" value="1"/>
</dbReference>
<keyword evidence="6" id="KW-0539">Nucleus</keyword>
<dbReference type="GO" id="GO:0071034">
    <property type="term" value="P:CUT catabolic process"/>
    <property type="evidence" value="ECO:0007669"/>
    <property type="project" value="TreeGrafter"/>
</dbReference>
<evidence type="ECO:0000259" key="8">
    <source>
        <dbReference type="Pfam" id="PF15985"/>
    </source>
</evidence>
<dbReference type="Gene3D" id="2.40.50.140">
    <property type="entry name" value="Nucleic acid-binding proteins"/>
    <property type="match status" value="1"/>
</dbReference>
<dbReference type="OrthoDB" id="1650at2759"/>
<dbReference type="STRING" id="52247.A0A4T0WXN8"/>
<dbReference type="GO" id="GO:0071035">
    <property type="term" value="P:nuclear polyadenylation-dependent rRNA catabolic process"/>
    <property type="evidence" value="ECO:0007669"/>
    <property type="project" value="TreeGrafter"/>
</dbReference>
<dbReference type="InterPro" id="IPR004088">
    <property type="entry name" value="KH_dom_type_1"/>
</dbReference>
<dbReference type="CDD" id="cd05789">
    <property type="entry name" value="S1_Rrp4"/>
    <property type="match status" value="1"/>
</dbReference>
<dbReference type="GO" id="GO:0034475">
    <property type="term" value="P:U4 snRNA 3'-end processing"/>
    <property type="evidence" value="ECO:0007669"/>
    <property type="project" value="TreeGrafter"/>
</dbReference>
<dbReference type="GO" id="GO:0000177">
    <property type="term" value="C:cytoplasmic exosome (RNase complex)"/>
    <property type="evidence" value="ECO:0007669"/>
    <property type="project" value="TreeGrafter"/>
</dbReference>
<keyword evidence="11" id="KW-1185">Reference proteome</keyword>
<dbReference type="Proteomes" id="UP000307173">
    <property type="component" value="Unassembled WGS sequence"/>
</dbReference>
<accession>A0A4T0WXN8</accession>
<comment type="subcellular location">
    <subcellularLocation>
        <location evidence="1">Nucleus</location>
    </subcellularLocation>
</comment>
<dbReference type="GO" id="GO:0071051">
    <property type="term" value="P:poly(A)-dependent snoRNA 3'-end processing"/>
    <property type="evidence" value="ECO:0007669"/>
    <property type="project" value="TreeGrafter"/>
</dbReference>
<feature type="domain" description="Exosome complex component N-terminal" evidence="7">
    <location>
        <begin position="58"/>
        <end position="92"/>
    </location>
</feature>
<organism evidence="10 11">
    <name type="scientific">Pichia inconspicua</name>
    <dbReference type="NCBI Taxonomy" id="52247"/>
    <lineage>
        <taxon>Eukaryota</taxon>
        <taxon>Fungi</taxon>
        <taxon>Dikarya</taxon>
        <taxon>Ascomycota</taxon>
        <taxon>Saccharomycotina</taxon>
        <taxon>Pichiomycetes</taxon>
        <taxon>Pichiales</taxon>
        <taxon>Pichiaceae</taxon>
        <taxon>Pichia</taxon>
    </lineage>
</organism>
<proteinExistence type="inferred from homology"/>
<evidence type="ECO:0000313" key="10">
    <source>
        <dbReference type="EMBL" id="TID18623.1"/>
    </source>
</evidence>
<dbReference type="InterPro" id="IPR036612">
    <property type="entry name" value="KH_dom_type_1_sf"/>
</dbReference>
<evidence type="ECO:0000256" key="6">
    <source>
        <dbReference type="ARBA" id="ARBA00023242"/>
    </source>
</evidence>
<feature type="domain" description="RRP4 S1" evidence="9">
    <location>
        <begin position="107"/>
        <end position="179"/>
    </location>
</feature>
<name>A0A4T0WXN8_9ASCO</name>
<dbReference type="FunFam" id="2.40.50.140:FF:000038">
    <property type="entry name" value="Exosome complex component RRP4"/>
    <property type="match status" value="1"/>
</dbReference>
<dbReference type="Gene3D" id="2.40.50.100">
    <property type="match status" value="1"/>
</dbReference>
<dbReference type="AlphaFoldDB" id="A0A4T0WXN8"/>
<dbReference type="EMBL" id="SELW01000609">
    <property type="protein sequence ID" value="TID18623.1"/>
    <property type="molecule type" value="Genomic_DNA"/>
</dbReference>
<evidence type="ECO:0000256" key="5">
    <source>
        <dbReference type="ARBA" id="ARBA00022884"/>
    </source>
</evidence>
<dbReference type="GO" id="GO:0000467">
    <property type="term" value="P:exonucleolytic trimming to generate mature 3'-end of 5.8S rRNA from tricistronic rRNA transcript (SSU-rRNA, 5.8S rRNA, LSU-rRNA)"/>
    <property type="evidence" value="ECO:0007669"/>
    <property type="project" value="TreeGrafter"/>
</dbReference>
<evidence type="ECO:0000313" key="11">
    <source>
        <dbReference type="Proteomes" id="UP000307173"/>
    </source>
</evidence>
<evidence type="ECO:0000259" key="9">
    <source>
        <dbReference type="Pfam" id="PF21266"/>
    </source>
</evidence>
<dbReference type="Pfam" id="PF21266">
    <property type="entry name" value="S1_RRP4"/>
    <property type="match status" value="1"/>
</dbReference>
<dbReference type="GO" id="GO:0071038">
    <property type="term" value="P:TRAMP-dependent tRNA surveillance pathway"/>
    <property type="evidence" value="ECO:0007669"/>
    <property type="project" value="TreeGrafter"/>
</dbReference>
<dbReference type="InterPro" id="IPR012340">
    <property type="entry name" value="NA-bd_OB-fold"/>
</dbReference>
<keyword evidence="4" id="KW-0271">Exosome</keyword>
<evidence type="ECO:0000256" key="2">
    <source>
        <dbReference type="ARBA" id="ARBA00009155"/>
    </source>
</evidence>
<reference evidence="10 11" key="1">
    <citation type="journal article" date="2019" name="Front. Genet.">
        <title>Whole-Genome Sequencing of the Opportunistic Yeast Pathogen Candida inconspicua Uncovers Its Hybrid Origin.</title>
        <authorList>
            <person name="Mixao V."/>
            <person name="Hansen A.P."/>
            <person name="Saus E."/>
            <person name="Boekhout T."/>
            <person name="Lass-Florl C."/>
            <person name="Gabaldon T."/>
        </authorList>
    </citation>
    <scope>NUCLEOTIDE SEQUENCE [LARGE SCALE GENOMIC DNA]</scope>
    <source>
        <strain evidence="10 11">CBS 180</strain>
    </source>
</reference>
<dbReference type="PANTHER" id="PTHR21321:SF4">
    <property type="entry name" value="EXOSOME COMPLEX COMPONENT RRP4"/>
    <property type="match status" value="1"/>
</dbReference>
<dbReference type="GO" id="GO:0000176">
    <property type="term" value="C:nuclear exosome (RNase complex)"/>
    <property type="evidence" value="ECO:0007669"/>
    <property type="project" value="TreeGrafter"/>
</dbReference>
<comment type="caution">
    <text evidence="10">The sequence shown here is derived from an EMBL/GenBank/DDBJ whole genome shotgun (WGS) entry which is preliminary data.</text>
</comment>
<dbReference type="SUPFAM" id="SSF50249">
    <property type="entry name" value="Nucleic acid-binding proteins"/>
    <property type="match status" value="1"/>
</dbReference>
<evidence type="ECO:0000256" key="1">
    <source>
        <dbReference type="ARBA" id="ARBA00004123"/>
    </source>
</evidence>
<comment type="similarity">
    <text evidence="2">Belongs to the RRP4 family.</text>
</comment>
<protein>
    <submittedName>
        <fullName evidence="10">Uncharacterized protein</fullName>
    </submittedName>
</protein>
<dbReference type="GO" id="GO:0003723">
    <property type="term" value="F:RNA binding"/>
    <property type="evidence" value="ECO:0007669"/>
    <property type="project" value="UniProtKB-KW"/>
</dbReference>
<dbReference type="PANTHER" id="PTHR21321">
    <property type="entry name" value="PNAS-3 RELATED"/>
    <property type="match status" value="1"/>
</dbReference>
<sequence>MSIISITTPVFSGQERIDSAEGEGDVEIGNFDDQDNEELDEFLNVKQRKMIGLQISDIVTPGELITGDATWMRGHGTYYLDENTYSSVAGTILKVNKLLAVVPFKGRYRPETGDHVVGRIIGISNKRWRVELGAEHAGVLLLGAVNLPGGVLRRKSDSDELQMRMILKEGDLLNCEVQSTFSDGSASLHTRSLKYGKLRNGMFVKVNPSLIVRTKNHLHELPGGVSVILGVNGYCWIYKTKNISNTSTTNSSTSKAESALKAANSTTGYSAGMGSISITRLEEESSWEIYSDKNEPISTSIKETISRYRCCLVALDFCSISIDAKRLVKAYEISLGYGEVNNLTNEEIKKSIGEDLLNSEKMRGVVV</sequence>